<keyword evidence="10" id="KW-0175">Coiled coil</keyword>
<comment type="catalytic activity">
    <reaction evidence="1">
        <text>ATP + protein L-histidine = ADP + protein N-phospho-L-histidine.</text>
        <dbReference type="EC" id="2.7.13.3"/>
    </reaction>
</comment>
<dbReference type="CDD" id="cd06225">
    <property type="entry name" value="HAMP"/>
    <property type="match status" value="1"/>
</dbReference>
<comment type="subcellular location">
    <subcellularLocation>
        <location evidence="2">Membrane</location>
    </subcellularLocation>
</comment>
<dbReference type="Gene3D" id="1.20.5.1930">
    <property type="match status" value="1"/>
</dbReference>
<evidence type="ECO:0000256" key="11">
    <source>
        <dbReference type="SAM" id="MobiDB-lite"/>
    </source>
</evidence>
<dbReference type="Gene3D" id="3.30.565.10">
    <property type="entry name" value="Histidine kinase-like ATPase, C-terminal domain"/>
    <property type="match status" value="1"/>
</dbReference>
<dbReference type="RefSeq" id="WP_248357339.1">
    <property type="nucleotide sequence ID" value="NZ_AP025591.1"/>
</dbReference>
<dbReference type="InterPro" id="IPR003594">
    <property type="entry name" value="HATPase_dom"/>
</dbReference>
<dbReference type="Proteomes" id="UP001162891">
    <property type="component" value="Chromosome"/>
</dbReference>
<dbReference type="Gene3D" id="6.10.340.10">
    <property type="match status" value="1"/>
</dbReference>
<keyword evidence="12" id="KW-0472">Membrane</keyword>
<feature type="domain" description="HAMP" evidence="14">
    <location>
        <begin position="317"/>
        <end position="369"/>
    </location>
</feature>
<keyword evidence="6" id="KW-0547">Nucleotide-binding</keyword>
<keyword evidence="12" id="KW-1133">Transmembrane helix</keyword>
<evidence type="ECO:0000313" key="16">
    <source>
        <dbReference type="Proteomes" id="UP001162891"/>
    </source>
</evidence>
<dbReference type="SMART" id="SM00304">
    <property type="entry name" value="HAMP"/>
    <property type="match status" value="1"/>
</dbReference>
<feature type="transmembrane region" description="Helical" evidence="12">
    <location>
        <begin position="17"/>
        <end position="40"/>
    </location>
</feature>
<evidence type="ECO:0000313" key="15">
    <source>
        <dbReference type="EMBL" id="BDG06864.1"/>
    </source>
</evidence>
<keyword evidence="16" id="KW-1185">Reference proteome</keyword>
<dbReference type="CDD" id="cd16917">
    <property type="entry name" value="HATPase_UhpB-NarQ-NarX-like"/>
    <property type="match status" value="1"/>
</dbReference>
<dbReference type="PROSITE" id="PS50109">
    <property type="entry name" value="HIS_KIN"/>
    <property type="match status" value="1"/>
</dbReference>
<evidence type="ECO:0000256" key="6">
    <source>
        <dbReference type="ARBA" id="ARBA00022741"/>
    </source>
</evidence>
<organism evidence="15 16">
    <name type="scientific">Anaeromyxobacter oryzae</name>
    <dbReference type="NCBI Taxonomy" id="2918170"/>
    <lineage>
        <taxon>Bacteria</taxon>
        <taxon>Pseudomonadati</taxon>
        <taxon>Myxococcota</taxon>
        <taxon>Myxococcia</taxon>
        <taxon>Myxococcales</taxon>
        <taxon>Cystobacterineae</taxon>
        <taxon>Anaeromyxobacteraceae</taxon>
        <taxon>Anaeromyxobacter</taxon>
    </lineage>
</organism>
<keyword evidence="5" id="KW-0808">Transferase</keyword>
<keyword evidence="12" id="KW-0812">Transmembrane</keyword>
<dbReference type="InterPro" id="IPR036890">
    <property type="entry name" value="HATPase_C_sf"/>
</dbReference>
<dbReference type="SUPFAM" id="SSF158472">
    <property type="entry name" value="HAMP domain-like"/>
    <property type="match status" value="1"/>
</dbReference>
<dbReference type="Pfam" id="PF02518">
    <property type="entry name" value="HATPase_c"/>
    <property type="match status" value="1"/>
</dbReference>
<evidence type="ECO:0000259" key="13">
    <source>
        <dbReference type="PROSITE" id="PS50109"/>
    </source>
</evidence>
<keyword evidence="8" id="KW-0067">ATP-binding</keyword>
<dbReference type="Pfam" id="PF00672">
    <property type="entry name" value="HAMP"/>
    <property type="match status" value="1"/>
</dbReference>
<evidence type="ECO:0000256" key="8">
    <source>
        <dbReference type="ARBA" id="ARBA00022840"/>
    </source>
</evidence>
<evidence type="ECO:0000256" key="7">
    <source>
        <dbReference type="ARBA" id="ARBA00022777"/>
    </source>
</evidence>
<proteinExistence type="predicted"/>
<dbReference type="Pfam" id="PF07730">
    <property type="entry name" value="HisKA_3"/>
    <property type="match status" value="1"/>
</dbReference>
<evidence type="ECO:0000256" key="10">
    <source>
        <dbReference type="SAM" id="Coils"/>
    </source>
</evidence>
<dbReference type="PANTHER" id="PTHR24421:SF10">
    <property type="entry name" value="NITRATE_NITRITE SENSOR PROTEIN NARQ"/>
    <property type="match status" value="1"/>
</dbReference>
<dbReference type="PANTHER" id="PTHR24421">
    <property type="entry name" value="NITRATE/NITRITE SENSOR PROTEIN NARX-RELATED"/>
    <property type="match status" value="1"/>
</dbReference>
<gene>
    <name evidence="15" type="ORF">AMOR_58600</name>
</gene>
<dbReference type="Gene3D" id="3.30.450.20">
    <property type="entry name" value="PAS domain"/>
    <property type="match status" value="1"/>
</dbReference>
<dbReference type="InterPro" id="IPR005467">
    <property type="entry name" value="His_kinase_dom"/>
</dbReference>
<reference evidence="16" key="1">
    <citation type="journal article" date="2022" name="Int. J. Syst. Evol. Microbiol.">
        <title>Anaeromyxobacter oryzae sp. nov., Anaeromyxobacter diazotrophicus sp. nov. and Anaeromyxobacter paludicola sp. nov., isolated from paddy soils.</title>
        <authorList>
            <person name="Itoh H."/>
            <person name="Xu Z."/>
            <person name="Mise K."/>
            <person name="Masuda Y."/>
            <person name="Ushijima N."/>
            <person name="Hayakawa C."/>
            <person name="Shiratori Y."/>
            <person name="Senoo K."/>
        </authorList>
    </citation>
    <scope>NUCLEOTIDE SEQUENCE [LARGE SCALE GENOMIC DNA]</scope>
    <source>
        <strain evidence="16">Red232</strain>
    </source>
</reference>
<dbReference type="PROSITE" id="PS50885">
    <property type="entry name" value="HAMP"/>
    <property type="match status" value="1"/>
</dbReference>
<dbReference type="EMBL" id="AP025591">
    <property type="protein sequence ID" value="BDG06864.1"/>
    <property type="molecule type" value="Genomic_DNA"/>
</dbReference>
<evidence type="ECO:0000256" key="9">
    <source>
        <dbReference type="ARBA" id="ARBA00023012"/>
    </source>
</evidence>
<keyword evidence="4" id="KW-0597">Phosphoprotein</keyword>
<feature type="region of interest" description="Disordered" evidence="11">
    <location>
        <begin position="618"/>
        <end position="641"/>
    </location>
</feature>
<evidence type="ECO:0000256" key="3">
    <source>
        <dbReference type="ARBA" id="ARBA00012438"/>
    </source>
</evidence>
<dbReference type="CDD" id="cd18774">
    <property type="entry name" value="PDC2_HK_sensor"/>
    <property type="match status" value="1"/>
</dbReference>
<feature type="compositionally biased region" description="Low complexity" evidence="11">
    <location>
        <begin position="618"/>
        <end position="634"/>
    </location>
</feature>
<keyword evidence="7" id="KW-0418">Kinase</keyword>
<name>A0ABM7X4X9_9BACT</name>
<sequence length="641" mass="69600">MTSDQPVVGSAGIRRRVYLLMATGIFFPLAVMAATGLYWLRALDERVLAGRLSAAAAVAAHYDEHLTSDLEILQRLSAALSARFGDADLSDERRALRDAHVQFRFRERLFLLDAEQNVLAEEPTSPVSAAPREETSIVAEVLRSGVPRMSGIVVDERGRMVHEVVPVRALDGRIVGVVGGTFDPERRDFDKMLQHLRHGETGFAEIVDSDGRVLASTRPGRVGKRTECAAHLVSLAKAKRSESVGCRSCHAYEGASVQATNEFLTFAPLATAPWGIVMRQAAEEALPTEGAVPWYGVLAVLAAQLGLAGAFAWGAARSVTRPIAVLTSEAERIAGGELAWPIPDLGADELGRLGKSLDLMRENLRRLLDHVAEVNAGLEQRVAERTKELNDANALLTEREEARAQLLRKVISAQEDERKRIARELHDETSQALAVLAMGLEAAQDAIRGGRTPRLDEVKAVAVRTLEDVHRLILDLRPSVLDDLGLLSAIRWYAERTLETRGISVRCEFGELDRRLPPEMETALFRICQETMSNVARHSKASAVLVQVGVEGDEIHIDIEDDGRGFDPDAAARREGRRPWGLMGIRERAEILGGTARVDSSPGQGTRVLVRIPLPADASAAGAEEPPASAVPASGRGGRST</sequence>
<evidence type="ECO:0000256" key="12">
    <source>
        <dbReference type="SAM" id="Phobius"/>
    </source>
</evidence>
<accession>A0ABM7X4X9</accession>
<evidence type="ECO:0000256" key="2">
    <source>
        <dbReference type="ARBA" id="ARBA00004370"/>
    </source>
</evidence>
<protein>
    <recommendedName>
        <fullName evidence="3">histidine kinase</fullName>
        <ecNumber evidence="3">2.7.13.3</ecNumber>
    </recommendedName>
</protein>
<dbReference type="EC" id="2.7.13.3" evidence="3"/>
<dbReference type="InterPro" id="IPR011712">
    <property type="entry name" value="Sig_transdc_His_kin_sub3_dim/P"/>
</dbReference>
<dbReference type="CDD" id="cd18773">
    <property type="entry name" value="PDC1_HK_sensor"/>
    <property type="match status" value="1"/>
</dbReference>
<dbReference type="SMART" id="SM00387">
    <property type="entry name" value="HATPase_c"/>
    <property type="match status" value="1"/>
</dbReference>
<evidence type="ECO:0000256" key="4">
    <source>
        <dbReference type="ARBA" id="ARBA00022553"/>
    </source>
</evidence>
<evidence type="ECO:0000256" key="5">
    <source>
        <dbReference type="ARBA" id="ARBA00022679"/>
    </source>
</evidence>
<feature type="coiled-coil region" evidence="10">
    <location>
        <begin position="361"/>
        <end position="431"/>
    </location>
</feature>
<keyword evidence="9" id="KW-0902">Two-component regulatory system</keyword>
<evidence type="ECO:0000256" key="1">
    <source>
        <dbReference type="ARBA" id="ARBA00000085"/>
    </source>
</evidence>
<evidence type="ECO:0000259" key="14">
    <source>
        <dbReference type="PROSITE" id="PS50885"/>
    </source>
</evidence>
<dbReference type="InterPro" id="IPR050482">
    <property type="entry name" value="Sensor_HK_TwoCompSys"/>
</dbReference>
<dbReference type="SUPFAM" id="SSF55874">
    <property type="entry name" value="ATPase domain of HSP90 chaperone/DNA topoisomerase II/histidine kinase"/>
    <property type="match status" value="1"/>
</dbReference>
<dbReference type="InterPro" id="IPR003660">
    <property type="entry name" value="HAMP_dom"/>
</dbReference>
<feature type="domain" description="Histidine kinase" evidence="13">
    <location>
        <begin position="424"/>
        <end position="616"/>
    </location>
</feature>